<evidence type="ECO:0000313" key="12">
    <source>
        <dbReference type="EMBL" id="AGR43080.1"/>
    </source>
</evidence>
<dbReference type="EMBL" id="KC967296">
    <property type="protein sequence ID" value="AGR42779.1"/>
    <property type="molecule type" value="Genomic_DNA"/>
</dbReference>
<reference evidence="5" key="3">
    <citation type="journal article" date="2013" name="Genome Biol. Evol.">
        <title>Organellar Inheritance in the Green Lineage: Insights from Ostreococcus tauri.</title>
        <authorList>
            <person name="Blanc-Mathieu R."/>
            <person name="Sanchez-Ferandin S."/>
            <person name="Eyre-Walker A."/>
            <person name="Piganeau G."/>
        </authorList>
    </citation>
    <scope>NUCLEOTIDE SEQUENCE</scope>
    <source>
        <strain evidence="6">RCC1108</strain>
        <strain evidence="7">RCC1110</strain>
        <strain evidence="8">RCC1114</strain>
        <strain evidence="9">RCC1115</strain>
        <strain evidence="10">RCC1116</strain>
        <strain evidence="11">RCC1118</strain>
        <strain evidence="12">RCC1123</strain>
        <strain evidence="13">RCC1558</strain>
        <strain evidence="14">RCC1559</strain>
        <strain evidence="15">RCC1561</strain>
        <strain evidence="5">RCC745-2009</strain>
    </source>
</reference>
<evidence type="ECO:0000256" key="3">
    <source>
        <dbReference type="ARBA" id="ARBA00023274"/>
    </source>
</evidence>
<evidence type="ECO:0000256" key="1">
    <source>
        <dbReference type="ARBA" id="ARBA00007102"/>
    </source>
</evidence>
<dbReference type="EMBL" id="KC967306">
    <property type="protein sequence ID" value="AGR43209.1"/>
    <property type="molecule type" value="Genomic_DNA"/>
</dbReference>
<dbReference type="EMBL" id="KC967304">
    <property type="protein sequence ID" value="AGR43123.1"/>
    <property type="molecule type" value="Genomic_DNA"/>
</dbReference>
<dbReference type="GO" id="GO:0006412">
    <property type="term" value="P:translation"/>
    <property type="evidence" value="ECO:0007669"/>
    <property type="project" value="InterPro"/>
</dbReference>
<comment type="similarity">
    <text evidence="1">Belongs to the universal ribosomal protein uS10 family.</text>
</comment>
<name>Q0P3H7_OSTTA</name>
<evidence type="ECO:0000313" key="10">
    <source>
        <dbReference type="EMBL" id="AGR42951.1"/>
    </source>
</evidence>
<dbReference type="GO" id="GO:0003735">
    <property type="term" value="F:structural constituent of ribosome"/>
    <property type="evidence" value="ECO:0007669"/>
    <property type="project" value="InterPro"/>
</dbReference>
<evidence type="ECO:0000313" key="13">
    <source>
        <dbReference type="EMBL" id="AGR43123.1"/>
    </source>
</evidence>
<reference evidence="16" key="1">
    <citation type="journal article" date="2006" name="Mol. Biol. Evol.">
        <title>The Chloroplast and Mitochondrial DNA sequence of Ostreococcus tauri: organelle genomes of the smallest eukaryote are examples of compaction.</title>
        <authorList>
            <person name="Robbens S."/>
            <person name="Derelle E."/>
            <person name="Ferraz C."/>
            <person name="Wuyts J."/>
            <person name="Moreau H."/>
            <person name="Van de Peer Y."/>
        </authorList>
    </citation>
    <scope>NUCLEOTIDE SEQUENCE</scope>
    <source>
        <strain evidence="16">OTTH0595</strain>
    </source>
</reference>
<dbReference type="GO" id="GO:1990904">
    <property type="term" value="C:ribonucleoprotein complex"/>
    <property type="evidence" value="ECO:0007669"/>
    <property type="project" value="UniProtKB-KW"/>
</dbReference>
<evidence type="ECO:0000313" key="14">
    <source>
        <dbReference type="EMBL" id="AGR43166.1"/>
    </source>
</evidence>
<reference evidence="16 17" key="2">
    <citation type="journal article" date="2007" name="Mol. Biol. Evol.">
        <title>The complete chloroplast and mitochondrial DNA sequence of Ostreococcus tauri: organelle genomes of the smallest eukaryote are examples of compaction.</title>
        <authorList>
            <person name="Robbens S."/>
            <person name="Derelle E."/>
            <person name="Ferraz C."/>
            <person name="Wuyts J."/>
            <person name="Moreau H."/>
            <person name="Van de Peer Y."/>
        </authorList>
    </citation>
    <scope>NUCLEOTIDE SEQUENCE [LARGE SCALE GENOMIC DNA]</scope>
    <source>
        <strain evidence="16 17">OTTH0595</strain>
    </source>
</reference>
<feature type="domain" description="Small ribosomal subunit protein uS10" evidence="4">
    <location>
        <begin position="4"/>
        <end position="107"/>
    </location>
</feature>
<dbReference type="Pfam" id="PF00338">
    <property type="entry name" value="Ribosomal_S10"/>
    <property type="match status" value="1"/>
</dbReference>
<keyword evidence="16" id="KW-0496">Mitochondrion</keyword>
<sequence>MHITLVLRSYDRSSLTKAVKLLCFLGHSLQTKTCQTWALSLHPLPTKVKKYTLLRSPHIDKKSREQIELKTYQKAIHIKNIQDKKTFLGFLHLVKLVHLDGVQCKCTFEAHTSL</sequence>
<keyword evidence="2 5" id="KW-0689">Ribosomal protein</keyword>
<evidence type="ECO:0000313" key="16">
    <source>
        <dbReference type="EMBL" id="CAL36400.1"/>
    </source>
</evidence>
<dbReference type="Proteomes" id="UP000009170">
    <property type="component" value="Mitochondrion"/>
</dbReference>
<dbReference type="EMBL" id="KC967300">
    <property type="protein sequence ID" value="AGR42951.1"/>
    <property type="molecule type" value="Genomic_DNA"/>
</dbReference>
<dbReference type="EMBL" id="CR954200">
    <property type="protein sequence ID" value="CAL36400.1"/>
    <property type="molecule type" value="Genomic_DNA"/>
</dbReference>
<dbReference type="SUPFAM" id="SSF54999">
    <property type="entry name" value="Ribosomal protein S10"/>
    <property type="match status" value="1"/>
</dbReference>
<dbReference type="EMBL" id="KC967305">
    <property type="protein sequence ID" value="AGR43166.1"/>
    <property type="molecule type" value="Genomic_DNA"/>
</dbReference>
<dbReference type="InterPro" id="IPR001848">
    <property type="entry name" value="Ribosomal_uS10"/>
</dbReference>
<dbReference type="EMBL" id="KC967298">
    <property type="protein sequence ID" value="AGR42865.1"/>
    <property type="molecule type" value="Genomic_DNA"/>
</dbReference>
<evidence type="ECO:0000313" key="15">
    <source>
        <dbReference type="EMBL" id="AGR43209.1"/>
    </source>
</evidence>
<gene>
    <name evidence="16" type="ordered locus">OtMtg00140</name>
</gene>
<evidence type="ECO:0000259" key="4">
    <source>
        <dbReference type="SMART" id="SM01403"/>
    </source>
</evidence>
<keyword evidence="17" id="KW-1185">Reference proteome</keyword>
<organism evidence="16 17">
    <name type="scientific">Ostreococcus tauri</name>
    <name type="common">Marine green alga</name>
    <dbReference type="NCBI Taxonomy" id="70448"/>
    <lineage>
        <taxon>Eukaryota</taxon>
        <taxon>Viridiplantae</taxon>
        <taxon>Chlorophyta</taxon>
        <taxon>Mamiellophyceae</taxon>
        <taxon>Mamiellales</taxon>
        <taxon>Bathycoccaceae</taxon>
        <taxon>Ostreococcus</taxon>
    </lineage>
</organism>
<dbReference type="EMBL" id="KC967299">
    <property type="protein sequence ID" value="AGR42908.1"/>
    <property type="molecule type" value="Genomic_DNA"/>
</dbReference>
<dbReference type="STRING" id="70448.Q0P3H7"/>
<keyword evidence="3" id="KW-0687">Ribonucleoprotein</keyword>
<accession>Q0P3H7</accession>
<dbReference type="EMBL" id="KC967294">
    <property type="protein sequence ID" value="AGR42693.1"/>
    <property type="molecule type" value="Genomic_DNA"/>
</dbReference>
<dbReference type="PRINTS" id="PR00971">
    <property type="entry name" value="RIBOSOMALS10"/>
</dbReference>
<evidence type="ECO:0000313" key="5">
    <source>
        <dbReference type="EMBL" id="AGR42693.1"/>
    </source>
</evidence>
<evidence type="ECO:0000313" key="9">
    <source>
        <dbReference type="EMBL" id="AGR42908.1"/>
    </source>
</evidence>
<dbReference type="EMBL" id="KC967302">
    <property type="protein sequence ID" value="AGR43037.1"/>
    <property type="molecule type" value="Genomic_DNA"/>
</dbReference>
<dbReference type="EMBL" id="KC967295">
    <property type="protein sequence ID" value="AGR42736.1"/>
    <property type="molecule type" value="Genomic_DNA"/>
</dbReference>
<dbReference type="Gene3D" id="3.30.70.600">
    <property type="entry name" value="Ribosomal protein S10 domain"/>
    <property type="match status" value="1"/>
</dbReference>
<evidence type="ECO:0000256" key="2">
    <source>
        <dbReference type="ARBA" id="ARBA00022980"/>
    </source>
</evidence>
<evidence type="ECO:0000313" key="6">
    <source>
        <dbReference type="EMBL" id="AGR42736.1"/>
    </source>
</evidence>
<evidence type="ECO:0000313" key="17">
    <source>
        <dbReference type="Proteomes" id="UP000009170"/>
    </source>
</evidence>
<dbReference type="SMART" id="SM01403">
    <property type="entry name" value="Ribosomal_S10"/>
    <property type="match status" value="1"/>
</dbReference>
<dbReference type="GO" id="GO:0005840">
    <property type="term" value="C:ribosome"/>
    <property type="evidence" value="ECO:0007669"/>
    <property type="project" value="UniProtKB-KW"/>
</dbReference>
<evidence type="ECO:0000313" key="11">
    <source>
        <dbReference type="EMBL" id="AGR43037.1"/>
    </source>
</evidence>
<dbReference type="InterPro" id="IPR036838">
    <property type="entry name" value="Ribosomal_uS10_dom_sf"/>
</dbReference>
<dbReference type="KEGG" id="ota:OstapMp14"/>
<evidence type="ECO:0000313" key="7">
    <source>
        <dbReference type="EMBL" id="AGR42779.1"/>
    </source>
</evidence>
<dbReference type="EMBL" id="KC967303">
    <property type="protein sequence ID" value="AGR43080.1"/>
    <property type="molecule type" value="Genomic_DNA"/>
</dbReference>
<evidence type="ECO:0000313" key="8">
    <source>
        <dbReference type="EMBL" id="AGR42865.1"/>
    </source>
</evidence>
<protein>
    <submittedName>
        <fullName evidence="16">Mitochondrion, complete genome</fullName>
    </submittedName>
    <submittedName>
        <fullName evidence="5">Ribosomal protein S10</fullName>
    </submittedName>
</protein>
<dbReference type="AlphaFoldDB" id="Q0P3H7"/>
<dbReference type="PANTHER" id="PTHR11700">
    <property type="entry name" value="30S RIBOSOMAL PROTEIN S10 FAMILY MEMBER"/>
    <property type="match status" value="1"/>
</dbReference>
<geneLocation type="mitochondrion" evidence="16"/>
<dbReference type="InterPro" id="IPR027486">
    <property type="entry name" value="Ribosomal_uS10_dom"/>
</dbReference>
<proteinExistence type="inferred from homology"/>